<organism evidence="2 3">
    <name type="scientific">Rhizobium soli</name>
    <dbReference type="NCBI Taxonomy" id="424798"/>
    <lineage>
        <taxon>Bacteria</taxon>
        <taxon>Pseudomonadati</taxon>
        <taxon>Pseudomonadota</taxon>
        <taxon>Alphaproteobacteria</taxon>
        <taxon>Hyphomicrobiales</taxon>
        <taxon>Rhizobiaceae</taxon>
        <taxon>Rhizobium/Agrobacterium group</taxon>
        <taxon>Rhizobium</taxon>
    </lineage>
</organism>
<keyword evidence="1" id="KW-0472">Membrane</keyword>
<feature type="transmembrane region" description="Helical" evidence="1">
    <location>
        <begin position="169"/>
        <end position="189"/>
    </location>
</feature>
<sequence>MPSYAEVRFYVSGIWLLIKGDEQGFKQLDLSDRGLLRSFWAFVWCLPAMFVTWAWWRMMFLQAMPPGTKTGGLFFFRLGMLEAIDWILPLILVGIVCALFGLGQKFPTMVIVVNWLSVPFAYAYAVLAAAFILPIGMTGFLALLHLSLLIAVVVALTRVMRMLCGPQPLLVTALVMVLIVPDMLLSEVLQRFLGVYPS</sequence>
<reference evidence="2 3" key="1">
    <citation type="submission" date="2020-08" db="EMBL/GenBank/DDBJ databases">
        <title>The Agave Microbiome: Exploring the role of microbial communities in plant adaptations to desert environments.</title>
        <authorList>
            <person name="Partida-Martinez L.P."/>
        </authorList>
    </citation>
    <scope>NUCLEOTIDE SEQUENCE [LARGE SCALE GENOMIC DNA]</scope>
    <source>
        <strain evidence="2 3">AS3.12</strain>
    </source>
</reference>
<feature type="transmembrane region" description="Helical" evidence="1">
    <location>
        <begin position="139"/>
        <end position="157"/>
    </location>
</feature>
<evidence type="ECO:0000313" key="3">
    <source>
        <dbReference type="Proteomes" id="UP000585437"/>
    </source>
</evidence>
<dbReference type="AlphaFoldDB" id="A0A7X0JIM0"/>
<protein>
    <recommendedName>
        <fullName evidence="4">Transmembrane protein</fullName>
    </recommendedName>
</protein>
<evidence type="ECO:0000313" key="2">
    <source>
        <dbReference type="EMBL" id="MBB6507900.1"/>
    </source>
</evidence>
<feature type="transmembrane region" description="Helical" evidence="1">
    <location>
        <begin position="35"/>
        <end position="56"/>
    </location>
</feature>
<dbReference type="RefSeq" id="WP_062580125.1">
    <property type="nucleotide sequence ID" value="NZ_JACHBU010000002.1"/>
</dbReference>
<proteinExistence type="predicted"/>
<keyword evidence="1" id="KW-1133">Transmembrane helix</keyword>
<feature type="transmembrane region" description="Helical" evidence="1">
    <location>
        <begin position="109"/>
        <end position="133"/>
    </location>
</feature>
<evidence type="ECO:0000256" key="1">
    <source>
        <dbReference type="SAM" id="Phobius"/>
    </source>
</evidence>
<evidence type="ECO:0008006" key="4">
    <source>
        <dbReference type="Google" id="ProtNLM"/>
    </source>
</evidence>
<keyword evidence="3" id="KW-1185">Reference proteome</keyword>
<comment type="caution">
    <text evidence="2">The sequence shown here is derived from an EMBL/GenBank/DDBJ whole genome shotgun (WGS) entry which is preliminary data.</text>
</comment>
<keyword evidence="1" id="KW-0812">Transmembrane</keyword>
<accession>A0A7X0JIM0</accession>
<dbReference type="EMBL" id="JACHBU010000002">
    <property type="protein sequence ID" value="MBB6507900.1"/>
    <property type="molecule type" value="Genomic_DNA"/>
</dbReference>
<gene>
    <name evidence="2" type="ORF">F4695_001232</name>
</gene>
<feature type="transmembrane region" description="Helical" evidence="1">
    <location>
        <begin position="83"/>
        <end position="102"/>
    </location>
</feature>
<name>A0A7X0JIM0_9HYPH</name>
<dbReference type="Proteomes" id="UP000585437">
    <property type="component" value="Unassembled WGS sequence"/>
</dbReference>